<evidence type="ECO:0000313" key="2">
    <source>
        <dbReference type="Proteomes" id="UP000699042"/>
    </source>
</evidence>
<protein>
    <submittedName>
        <fullName evidence="1">Uncharacterized protein</fullName>
    </submittedName>
</protein>
<sequence length="40" mass="4451">MLRLFPETTSATAGANLQKIPLDRTMPHCLCCEGCTEPDW</sequence>
<dbReference type="Proteomes" id="UP000699042">
    <property type="component" value="Unassembled WGS sequence"/>
</dbReference>
<proteinExistence type="predicted"/>
<evidence type="ECO:0000313" key="1">
    <source>
        <dbReference type="EMBL" id="KAG7058246.1"/>
    </source>
</evidence>
<feature type="non-terminal residue" evidence="1">
    <location>
        <position position="40"/>
    </location>
</feature>
<dbReference type="AlphaFoldDB" id="A0A9P7RH33"/>
<comment type="caution">
    <text evidence="1">The sequence shown here is derived from an EMBL/GenBank/DDBJ whole genome shotgun (WGS) entry which is preliminary data.</text>
</comment>
<keyword evidence="2" id="KW-1185">Reference proteome</keyword>
<gene>
    <name evidence="1" type="ORF">JMJ77_005623</name>
</gene>
<accession>A0A9P7RH33</accession>
<organism evidence="1 2">
    <name type="scientific">Colletotrichum scovillei</name>
    <dbReference type="NCBI Taxonomy" id="1209932"/>
    <lineage>
        <taxon>Eukaryota</taxon>
        <taxon>Fungi</taxon>
        <taxon>Dikarya</taxon>
        <taxon>Ascomycota</taxon>
        <taxon>Pezizomycotina</taxon>
        <taxon>Sordariomycetes</taxon>
        <taxon>Hypocreomycetidae</taxon>
        <taxon>Glomerellales</taxon>
        <taxon>Glomerellaceae</taxon>
        <taxon>Colletotrichum</taxon>
        <taxon>Colletotrichum acutatum species complex</taxon>
    </lineage>
</organism>
<reference evidence="1" key="1">
    <citation type="submission" date="2021-05" db="EMBL/GenBank/DDBJ databases">
        <title>Comparative genomics of three Colletotrichum scovillei strains and genetic complementation revealed genes involved fungal growth and virulence on chili pepper.</title>
        <authorList>
            <person name="Hsieh D.-K."/>
            <person name="Chuang S.-C."/>
            <person name="Chen C.-Y."/>
            <person name="Chao Y.-T."/>
            <person name="Lu M.-Y.J."/>
            <person name="Lee M.-H."/>
            <person name="Shih M.-C."/>
        </authorList>
    </citation>
    <scope>NUCLEOTIDE SEQUENCE</scope>
    <source>
        <strain evidence="1">Coll-153</strain>
    </source>
</reference>
<name>A0A9P7RH33_9PEZI</name>
<dbReference type="EMBL" id="JAESDN010000001">
    <property type="protein sequence ID" value="KAG7058246.1"/>
    <property type="molecule type" value="Genomic_DNA"/>
</dbReference>